<evidence type="ECO:0000256" key="10">
    <source>
        <dbReference type="ARBA" id="ARBA00023180"/>
    </source>
</evidence>
<dbReference type="FunFam" id="3.80.10.10:FF:000095">
    <property type="entry name" value="LRR receptor-like serine/threonine-protein kinase GSO1"/>
    <property type="match status" value="1"/>
</dbReference>
<dbReference type="Pfam" id="PF13855">
    <property type="entry name" value="LRR_8"/>
    <property type="match status" value="3"/>
</dbReference>
<keyword evidence="7" id="KW-0677">Repeat</keyword>
<evidence type="ECO:0000256" key="6">
    <source>
        <dbReference type="ARBA" id="ARBA00022729"/>
    </source>
</evidence>
<keyword evidence="9 11" id="KW-0472">Membrane</keyword>
<dbReference type="InterPro" id="IPR003591">
    <property type="entry name" value="Leu-rich_rpt_typical-subtyp"/>
</dbReference>
<dbReference type="Proteomes" id="UP001567538">
    <property type="component" value="Unassembled WGS sequence"/>
</dbReference>
<keyword evidence="5 11" id="KW-0812">Transmembrane</keyword>
<dbReference type="Gene3D" id="3.80.10.10">
    <property type="entry name" value="Ribonuclease Inhibitor"/>
    <property type="match status" value="5"/>
</dbReference>
<dbReference type="FunFam" id="3.80.10.10:FF:000213">
    <property type="entry name" value="Tyrosine-sulfated glycopeptide receptor 1"/>
    <property type="match status" value="1"/>
</dbReference>
<dbReference type="PROSITE" id="PS51450">
    <property type="entry name" value="LRR"/>
    <property type="match status" value="1"/>
</dbReference>
<evidence type="ECO:0000256" key="5">
    <source>
        <dbReference type="ARBA" id="ARBA00022692"/>
    </source>
</evidence>
<keyword evidence="14" id="KW-1185">Reference proteome</keyword>
<sequence length="953" mass="105877">MLQKFIFISILSSFIFTHSSCAQCLHHQKSLLLQLKNELIFNSSISSKLVHWNQSDEWYGVECDAAGNVVSLQLDDEAISGGIGDSSSLFKLMHLQKLNLAYNKFNLSPISKGIRNLTYLTHLNLSFAGFGGQVPLELSFLRRLVSLDISNDDKTLKLERPNLEMVVRNLAGLRELYLDGLNVTSSHEREKWSHIISSHLPDLTGLSLRDCGLSGRLAKSFSQLHSIAVLRLDGNDLSTAVLDSFANFSSLTTLTLAYCNLKGSFPSMIFHIPTLEILDLSFNELLSGSIPPFTRNGSLNTIVLRFTNFLGSIPSSISNLETLSYVDLSKCRLSGTIPTTFANLTELRHLDLSYNFFSGSFSSTLFHSLSKLVALDLSCNQLEGPIPDSLFQLPSLEFLLLSKNLFNGTFRLDTIQSLVNLTELDLSGNNNVSVEVGNSNSSACALTFLEVLRLPSCNMNEFPGFIKHCDLIELDLSNNRISGEIPRWIWGSRLQRLDLSFNLLTGLQKPYNIPTSLQFIYLHSNELGGELHLPIPSNVGSRTSELSVLSLASNNFSGSIPISLCSATYLRILDLFINRLSGGIPSCLLENTVILRVIGLGQNNISGHIPDHFSSRCSLEYLDLNGNVLEGKIPKSLKSCNSLVVLNVGNNKINDVFPCMTSSSLRVLVLNLNRFHGEVRCRNSWWPRLQIIDISSNHFNGSLESINFSSWKAMTAMLLDNDTDLQGYYYLRGFGATSGVKLILKGVEEQFVKIWDEFNAVDFSCNSFHGEIPNAIGDLNSLHVLNFSHNALNGRIPKLFGKLSKLESLDLSKNQLSGSIPGEVAELTFLSFLNLSYNKLIGEIPKGRQFQTFSVDSFKGNPGLCGFPLNIACTGTSTDGSDQSPSEHENEEDKEIGWQYVSAALGYVVALGSIVWLLLFCRSFRKKYFDMIDEFVEDILRRRTTRRATMTRV</sequence>
<feature type="chain" id="PRO_5044768282" evidence="12">
    <location>
        <begin position="23"/>
        <end position="953"/>
    </location>
</feature>
<dbReference type="InterPro" id="IPR032675">
    <property type="entry name" value="LRR_dom_sf"/>
</dbReference>
<evidence type="ECO:0000256" key="4">
    <source>
        <dbReference type="ARBA" id="ARBA00022614"/>
    </source>
</evidence>
<evidence type="ECO:0000256" key="7">
    <source>
        <dbReference type="ARBA" id="ARBA00022737"/>
    </source>
</evidence>
<gene>
    <name evidence="13" type="ORF">AAHA92_26526</name>
</gene>
<dbReference type="GO" id="GO:0006952">
    <property type="term" value="P:defense response"/>
    <property type="evidence" value="ECO:0007669"/>
    <property type="project" value="UniProtKB-ARBA"/>
</dbReference>
<name>A0ABD1GE76_SALDI</name>
<protein>
    <submittedName>
        <fullName evidence="13">Receptor-like protein 7</fullName>
    </submittedName>
</protein>
<dbReference type="EMBL" id="JBEAFC010000009">
    <property type="protein sequence ID" value="KAL1542427.1"/>
    <property type="molecule type" value="Genomic_DNA"/>
</dbReference>
<evidence type="ECO:0000313" key="13">
    <source>
        <dbReference type="EMBL" id="KAL1542427.1"/>
    </source>
</evidence>
<evidence type="ECO:0000256" key="8">
    <source>
        <dbReference type="ARBA" id="ARBA00022989"/>
    </source>
</evidence>
<keyword evidence="6 12" id="KW-0732">Signal</keyword>
<organism evidence="13 14">
    <name type="scientific">Salvia divinorum</name>
    <name type="common">Maria pastora</name>
    <name type="synonym">Diviner's sage</name>
    <dbReference type="NCBI Taxonomy" id="28513"/>
    <lineage>
        <taxon>Eukaryota</taxon>
        <taxon>Viridiplantae</taxon>
        <taxon>Streptophyta</taxon>
        <taxon>Embryophyta</taxon>
        <taxon>Tracheophyta</taxon>
        <taxon>Spermatophyta</taxon>
        <taxon>Magnoliopsida</taxon>
        <taxon>eudicotyledons</taxon>
        <taxon>Gunneridae</taxon>
        <taxon>Pentapetalae</taxon>
        <taxon>asterids</taxon>
        <taxon>lamiids</taxon>
        <taxon>Lamiales</taxon>
        <taxon>Lamiaceae</taxon>
        <taxon>Nepetoideae</taxon>
        <taxon>Mentheae</taxon>
        <taxon>Salviinae</taxon>
        <taxon>Salvia</taxon>
        <taxon>Salvia subgen. Calosphace</taxon>
    </lineage>
</organism>
<evidence type="ECO:0000256" key="12">
    <source>
        <dbReference type="SAM" id="SignalP"/>
    </source>
</evidence>
<evidence type="ECO:0000313" key="14">
    <source>
        <dbReference type="Proteomes" id="UP001567538"/>
    </source>
</evidence>
<dbReference type="PANTHER" id="PTHR48061:SF2">
    <property type="entry name" value="RECEPTOR LIKE PROTEIN 30-LIKE"/>
    <property type="match status" value="1"/>
</dbReference>
<dbReference type="InterPro" id="IPR046956">
    <property type="entry name" value="RLP23-like"/>
</dbReference>
<comment type="caution">
    <text evidence="13">The sequence shown here is derived from an EMBL/GenBank/DDBJ whole genome shotgun (WGS) entry which is preliminary data.</text>
</comment>
<evidence type="ECO:0000256" key="2">
    <source>
        <dbReference type="ARBA" id="ARBA00009592"/>
    </source>
</evidence>
<feature type="transmembrane region" description="Helical" evidence="11">
    <location>
        <begin position="898"/>
        <end position="921"/>
    </location>
</feature>
<evidence type="ECO:0000256" key="1">
    <source>
        <dbReference type="ARBA" id="ARBA00004251"/>
    </source>
</evidence>
<dbReference type="Pfam" id="PF00560">
    <property type="entry name" value="LRR_1"/>
    <property type="match status" value="4"/>
</dbReference>
<dbReference type="SUPFAM" id="SSF52058">
    <property type="entry name" value="L domain-like"/>
    <property type="match status" value="3"/>
</dbReference>
<dbReference type="AlphaFoldDB" id="A0ABD1GE76"/>
<evidence type="ECO:0000256" key="9">
    <source>
        <dbReference type="ARBA" id="ARBA00023136"/>
    </source>
</evidence>
<dbReference type="PANTHER" id="PTHR48061">
    <property type="entry name" value="LEUCINE-RICH REPEAT RECEPTOR PROTEIN KINASE EMS1-LIKE-RELATED"/>
    <property type="match status" value="1"/>
</dbReference>
<dbReference type="PRINTS" id="PR00019">
    <property type="entry name" value="LEURICHRPT"/>
</dbReference>
<keyword evidence="8 11" id="KW-1133">Transmembrane helix</keyword>
<keyword evidence="4" id="KW-0433">Leucine-rich repeat</keyword>
<reference evidence="13 14" key="1">
    <citation type="submission" date="2024-06" db="EMBL/GenBank/DDBJ databases">
        <title>A chromosome level genome sequence of Diviner's sage (Salvia divinorum).</title>
        <authorList>
            <person name="Ford S.A."/>
            <person name="Ro D.-K."/>
            <person name="Ness R.W."/>
            <person name="Phillips M.A."/>
        </authorList>
    </citation>
    <scope>NUCLEOTIDE SEQUENCE [LARGE SCALE GENOMIC DNA]</scope>
    <source>
        <strain evidence="13">SAF-2024a</strain>
        <tissue evidence="13">Leaf</tissue>
    </source>
</reference>
<comment type="similarity">
    <text evidence="2">Belongs to the RLP family.</text>
</comment>
<dbReference type="GO" id="GO:0005886">
    <property type="term" value="C:plasma membrane"/>
    <property type="evidence" value="ECO:0007669"/>
    <property type="project" value="UniProtKB-SubCell"/>
</dbReference>
<dbReference type="InterPro" id="IPR001611">
    <property type="entry name" value="Leu-rich_rpt"/>
</dbReference>
<accession>A0ABD1GE76</accession>
<dbReference type="SMART" id="SM00369">
    <property type="entry name" value="LRR_TYP"/>
    <property type="match status" value="7"/>
</dbReference>
<proteinExistence type="inferred from homology"/>
<feature type="signal peptide" evidence="12">
    <location>
        <begin position="1"/>
        <end position="22"/>
    </location>
</feature>
<evidence type="ECO:0000256" key="11">
    <source>
        <dbReference type="SAM" id="Phobius"/>
    </source>
</evidence>
<comment type="subcellular location">
    <subcellularLocation>
        <location evidence="1">Cell membrane</location>
        <topology evidence="1">Single-pass type I membrane protein</topology>
    </subcellularLocation>
</comment>
<dbReference type="GO" id="GO:0051707">
    <property type="term" value="P:response to other organism"/>
    <property type="evidence" value="ECO:0007669"/>
    <property type="project" value="UniProtKB-ARBA"/>
</dbReference>
<evidence type="ECO:0000256" key="3">
    <source>
        <dbReference type="ARBA" id="ARBA00022475"/>
    </source>
</evidence>
<keyword evidence="3" id="KW-1003">Cell membrane</keyword>
<keyword evidence="10" id="KW-0325">Glycoprotein</keyword>